<feature type="region of interest" description="Disordered" evidence="8">
    <location>
        <begin position="246"/>
        <end position="266"/>
    </location>
</feature>
<comment type="subcellular location">
    <subcellularLocation>
        <location evidence="2">Nucleus</location>
    </subcellularLocation>
</comment>
<keyword evidence="4" id="KW-0540">Nuclease</keyword>
<evidence type="ECO:0000313" key="11">
    <source>
        <dbReference type="Proteomes" id="UP000478052"/>
    </source>
</evidence>
<protein>
    <submittedName>
        <fullName evidence="10">Protein ALP1-like</fullName>
    </submittedName>
</protein>
<evidence type="ECO:0000259" key="9">
    <source>
        <dbReference type="Pfam" id="PF13359"/>
    </source>
</evidence>
<comment type="cofactor">
    <cofactor evidence="1">
        <name>a divalent metal cation</name>
        <dbReference type="ChEBI" id="CHEBI:60240"/>
    </cofactor>
</comment>
<evidence type="ECO:0000256" key="6">
    <source>
        <dbReference type="ARBA" id="ARBA00022801"/>
    </source>
</evidence>
<dbReference type="GO" id="GO:0005634">
    <property type="term" value="C:nucleus"/>
    <property type="evidence" value="ECO:0007669"/>
    <property type="project" value="UniProtKB-SubCell"/>
</dbReference>
<dbReference type="PANTHER" id="PTHR22930">
    <property type="match status" value="1"/>
</dbReference>
<keyword evidence="6" id="KW-0378">Hydrolase</keyword>
<evidence type="ECO:0000256" key="7">
    <source>
        <dbReference type="ARBA" id="ARBA00023242"/>
    </source>
</evidence>
<sequence length="280" mass="32071">MAVTMRMGVSTVSEIVHETCKVIWEELVEEFMPVPTEAHWKKIANDYYKRWNFPNCLGSIDGKHCQIKCPANSGTSHFNYLKYFSLVLQGVADAEKKFITIEVGSRGKQNDAGIFAASSLFKLIESNSLNIPPNQNLPGTNIEAPFAFIGDEAYPLKSYLLRPYPSRNLNPIKENFNNRLSAARKCIECVFGIMRAKWRILGKDIEVEPKRAAVIIKCVCILHNLIRTKDGDNDIDYYHVIQNQGSRQNEEENHFEGRNPNYSQQAKETRDKFANFFMEH</sequence>
<keyword evidence="11" id="KW-1185">Reference proteome</keyword>
<organism evidence="10 11">
    <name type="scientific">Aphis craccivora</name>
    <name type="common">Cowpea aphid</name>
    <dbReference type="NCBI Taxonomy" id="307492"/>
    <lineage>
        <taxon>Eukaryota</taxon>
        <taxon>Metazoa</taxon>
        <taxon>Ecdysozoa</taxon>
        <taxon>Arthropoda</taxon>
        <taxon>Hexapoda</taxon>
        <taxon>Insecta</taxon>
        <taxon>Pterygota</taxon>
        <taxon>Neoptera</taxon>
        <taxon>Paraneoptera</taxon>
        <taxon>Hemiptera</taxon>
        <taxon>Sternorrhyncha</taxon>
        <taxon>Aphidomorpha</taxon>
        <taxon>Aphidoidea</taxon>
        <taxon>Aphididae</taxon>
        <taxon>Aphidini</taxon>
        <taxon>Aphis</taxon>
        <taxon>Aphis</taxon>
    </lineage>
</organism>
<evidence type="ECO:0000256" key="5">
    <source>
        <dbReference type="ARBA" id="ARBA00022723"/>
    </source>
</evidence>
<name>A0A6G0VL53_APHCR</name>
<dbReference type="OrthoDB" id="6595824at2759"/>
<evidence type="ECO:0000256" key="2">
    <source>
        <dbReference type="ARBA" id="ARBA00004123"/>
    </source>
</evidence>
<comment type="caution">
    <text evidence="10">The sequence shown here is derived from an EMBL/GenBank/DDBJ whole genome shotgun (WGS) entry which is preliminary data.</text>
</comment>
<dbReference type="InterPro" id="IPR027806">
    <property type="entry name" value="HARBI1_dom"/>
</dbReference>
<evidence type="ECO:0000256" key="4">
    <source>
        <dbReference type="ARBA" id="ARBA00022722"/>
    </source>
</evidence>
<dbReference type="GO" id="GO:0004518">
    <property type="term" value="F:nuclease activity"/>
    <property type="evidence" value="ECO:0007669"/>
    <property type="project" value="UniProtKB-KW"/>
</dbReference>
<proteinExistence type="inferred from homology"/>
<feature type="compositionally biased region" description="Basic and acidic residues" evidence="8">
    <location>
        <begin position="248"/>
        <end position="257"/>
    </location>
</feature>
<dbReference type="AlphaFoldDB" id="A0A6G0VL53"/>
<dbReference type="Proteomes" id="UP000478052">
    <property type="component" value="Unassembled WGS sequence"/>
</dbReference>
<keyword evidence="5" id="KW-0479">Metal-binding</keyword>
<evidence type="ECO:0000313" key="10">
    <source>
        <dbReference type="EMBL" id="KAF0692804.1"/>
    </source>
</evidence>
<dbReference type="Pfam" id="PF13359">
    <property type="entry name" value="DDE_Tnp_4"/>
    <property type="match status" value="1"/>
</dbReference>
<evidence type="ECO:0000256" key="3">
    <source>
        <dbReference type="ARBA" id="ARBA00006958"/>
    </source>
</evidence>
<dbReference type="InterPro" id="IPR045249">
    <property type="entry name" value="HARBI1-like"/>
</dbReference>
<dbReference type="PANTHER" id="PTHR22930:SF269">
    <property type="entry name" value="NUCLEASE HARBI1-LIKE PROTEIN"/>
    <property type="match status" value="1"/>
</dbReference>
<keyword evidence="7" id="KW-0539">Nucleus</keyword>
<accession>A0A6G0VL53</accession>
<dbReference type="GO" id="GO:0046872">
    <property type="term" value="F:metal ion binding"/>
    <property type="evidence" value="ECO:0007669"/>
    <property type="project" value="UniProtKB-KW"/>
</dbReference>
<feature type="domain" description="DDE Tnp4" evidence="9">
    <location>
        <begin position="60"/>
        <end position="224"/>
    </location>
</feature>
<evidence type="ECO:0000256" key="8">
    <source>
        <dbReference type="SAM" id="MobiDB-lite"/>
    </source>
</evidence>
<dbReference type="GO" id="GO:0016787">
    <property type="term" value="F:hydrolase activity"/>
    <property type="evidence" value="ECO:0007669"/>
    <property type="project" value="UniProtKB-KW"/>
</dbReference>
<evidence type="ECO:0000256" key="1">
    <source>
        <dbReference type="ARBA" id="ARBA00001968"/>
    </source>
</evidence>
<comment type="similarity">
    <text evidence="3">Belongs to the HARBI1 family.</text>
</comment>
<dbReference type="EMBL" id="VUJU01015646">
    <property type="protein sequence ID" value="KAF0692804.1"/>
    <property type="molecule type" value="Genomic_DNA"/>
</dbReference>
<gene>
    <name evidence="10" type="ORF">FWK35_00039350</name>
</gene>
<reference evidence="10 11" key="1">
    <citation type="submission" date="2019-08" db="EMBL/GenBank/DDBJ databases">
        <title>Whole genome of Aphis craccivora.</title>
        <authorList>
            <person name="Voronova N.V."/>
            <person name="Shulinski R.S."/>
            <person name="Bandarenka Y.V."/>
            <person name="Zhorov D.G."/>
            <person name="Warner D."/>
        </authorList>
    </citation>
    <scope>NUCLEOTIDE SEQUENCE [LARGE SCALE GENOMIC DNA]</scope>
    <source>
        <strain evidence="10">180601</strain>
        <tissue evidence="10">Whole Body</tissue>
    </source>
</reference>